<dbReference type="CDD" id="cd00158">
    <property type="entry name" value="RHOD"/>
    <property type="match status" value="1"/>
</dbReference>
<evidence type="ECO:0000313" key="3">
    <source>
        <dbReference type="Proteomes" id="UP000179334"/>
    </source>
</evidence>
<protein>
    <recommendedName>
        <fullName evidence="1">Rhodanese domain-containing protein</fullName>
    </recommendedName>
</protein>
<name>A0A1F6T1I5_9PROT</name>
<evidence type="ECO:0000259" key="1">
    <source>
        <dbReference type="PROSITE" id="PS50206"/>
    </source>
</evidence>
<dbReference type="Proteomes" id="UP000179334">
    <property type="component" value="Unassembled WGS sequence"/>
</dbReference>
<dbReference type="InterPro" id="IPR001763">
    <property type="entry name" value="Rhodanese-like_dom"/>
</dbReference>
<dbReference type="SMART" id="SM00450">
    <property type="entry name" value="RHOD"/>
    <property type="match status" value="1"/>
</dbReference>
<dbReference type="EMBL" id="MFSR01000054">
    <property type="protein sequence ID" value="OGI39013.1"/>
    <property type="molecule type" value="Genomic_DNA"/>
</dbReference>
<gene>
    <name evidence="2" type="ORF">A2V91_05820</name>
</gene>
<dbReference type="Gene3D" id="3.40.250.10">
    <property type="entry name" value="Rhodanese-like domain"/>
    <property type="match status" value="1"/>
</dbReference>
<proteinExistence type="predicted"/>
<sequence length="142" mass="15613">MFYIGVIGALLVALLLQGAKLQRVAPNTARAVAASDLYREIRAAPEKYQLVDLRDAAEFEDGHLPQAVNLKPDGVPKSAPLDRYKRTVIVTEEGDQESFAALAREFKLAMNLDGGMMQWRMSRLPEVSGLTDTEGLRRGRAG</sequence>
<reference evidence="2 3" key="1">
    <citation type="journal article" date="2016" name="Nat. Commun.">
        <title>Thousands of microbial genomes shed light on interconnected biogeochemical processes in an aquifer system.</title>
        <authorList>
            <person name="Anantharaman K."/>
            <person name="Brown C.T."/>
            <person name="Hug L.A."/>
            <person name="Sharon I."/>
            <person name="Castelle C.J."/>
            <person name="Probst A.J."/>
            <person name="Thomas B.C."/>
            <person name="Singh A."/>
            <person name="Wilkins M.J."/>
            <person name="Karaoz U."/>
            <person name="Brodie E.L."/>
            <person name="Williams K.H."/>
            <person name="Hubbard S.S."/>
            <person name="Banfield J.F."/>
        </authorList>
    </citation>
    <scope>NUCLEOTIDE SEQUENCE [LARGE SCALE GENOMIC DNA]</scope>
</reference>
<feature type="domain" description="Rhodanese" evidence="1">
    <location>
        <begin position="44"/>
        <end position="128"/>
    </location>
</feature>
<dbReference type="SUPFAM" id="SSF52821">
    <property type="entry name" value="Rhodanese/Cell cycle control phosphatase"/>
    <property type="match status" value="1"/>
</dbReference>
<dbReference type="PROSITE" id="PS50206">
    <property type="entry name" value="RHODANESE_3"/>
    <property type="match status" value="1"/>
</dbReference>
<dbReference type="Pfam" id="PF00581">
    <property type="entry name" value="Rhodanese"/>
    <property type="match status" value="1"/>
</dbReference>
<comment type="caution">
    <text evidence="2">The sequence shown here is derived from an EMBL/GenBank/DDBJ whole genome shotgun (WGS) entry which is preliminary data.</text>
</comment>
<dbReference type="AlphaFoldDB" id="A0A1F6T1I5"/>
<organism evidence="2 3">
    <name type="scientific">Candidatus Muproteobacteria bacterium RBG_16_64_10</name>
    <dbReference type="NCBI Taxonomy" id="1817757"/>
    <lineage>
        <taxon>Bacteria</taxon>
        <taxon>Pseudomonadati</taxon>
        <taxon>Pseudomonadota</taxon>
        <taxon>Candidatus Muproteobacteria</taxon>
    </lineage>
</organism>
<dbReference type="InterPro" id="IPR036873">
    <property type="entry name" value="Rhodanese-like_dom_sf"/>
</dbReference>
<accession>A0A1F6T1I5</accession>
<evidence type="ECO:0000313" key="2">
    <source>
        <dbReference type="EMBL" id="OGI39013.1"/>
    </source>
</evidence>